<evidence type="ECO:0000313" key="2">
    <source>
        <dbReference type="Proteomes" id="UP000316500"/>
    </source>
</evidence>
<dbReference type="RefSeq" id="WP_144652459.1">
    <property type="nucleotide sequence ID" value="NZ_VNFK01000016.1"/>
</dbReference>
<dbReference type="Proteomes" id="UP000316500">
    <property type="component" value="Unassembled WGS sequence"/>
</dbReference>
<dbReference type="Pfam" id="PF02566">
    <property type="entry name" value="OsmC"/>
    <property type="match status" value="1"/>
</dbReference>
<dbReference type="AlphaFoldDB" id="A0A558GST7"/>
<comment type="caution">
    <text evidence="1">The sequence shown here is derived from an EMBL/GenBank/DDBJ whole genome shotgun (WGS) entry which is preliminary data.</text>
</comment>
<accession>A0A558GST7</accession>
<dbReference type="GO" id="GO:0004601">
    <property type="term" value="F:peroxidase activity"/>
    <property type="evidence" value="ECO:0007669"/>
    <property type="project" value="InterPro"/>
</dbReference>
<dbReference type="InterPro" id="IPR003718">
    <property type="entry name" value="OsmC/Ohr_fam"/>
</dbReference>
<dbReference type="InterPro" id="IPR036102">
    <property type="entry name" value="OsmC/Ohrsf"/>
</dbReference>
<dbReference type="PANTHER" id="PTHR42830">
    <property type="entry name" value="OSMOTICALLY INDUCIBLE FAMILY PROTEIN"/>
    <property type="match status" value="1"/>
</dbReference>
<dbReference type="EMBL" id="VNFK01000016">
    <property type="protein sequence ID" value="TVU59942.1"/>
    <property type="molecule type" value="Genomic_DNA"/>
</dbReference>
<protein>
    <submittedName>
        <fullName evidence="1">OsmC family protein</fullName>
    </submittedName>
</protein>
<dbReference type="InterPro" id="IPR019904">
    <property type="entry name" value="Peroxiredoxin_OsmC"/>
</dbReference>
<dbReference type="PANTHER" id="PTHR42830:SF1">
    <property type="entry name" value="OSMOTICALLY INDUCIBLE FAMILY PROTEIN"/>
    <property type="match status" value="1"/>
</dbReference>
<proteinExistence type="predicted"/>
<organism evidence="1 2">
    <name type="scientific">Paenarthrobacter nitroguajacolicus</name>
    <name type="common">Arthrobacter nitroguajacolicus</name>
    <dbReference type="NCBI Taxonomy" id="211146"/>
    <lineage>
        <taxon>Bacteria</taxon>
        <taxon>Bacillati</taxon>
        <taxon>Actinomycetota</taxon>
        <taxon>Actinomycetes</taxon>
        <taxon>Micrococcales</taxon>
        <taxon>Micrococcaceae</taxon>
        <taxon>Paenarthrobacter</taxon>
    </lineage>
</organism>
<dbReference type="Gene3D" id="3.30.300.20">
    <property type="match status" value="1"/>
</dbReference>
<name>A0A558GST7_PAENT</name>
<dbReference type="NCBIfam" id="TIGR03562">
    <property type="entry name" value="osmo_induc_OsmC"/>
    <property type="match status" value="1"/>
</dbReference>
<evidence type="ECO:0000313" key="1">
    <source>
        <dbReference type="EMBL" id="TVU59942.1"/>
    </source>
</evidence>
<sequence>MAATRTAHTVWNGNLIEGAGNTTLDSSGLGTFDVTWKARTEQSGGKTSPEELIAAAHSACFSMAFSHALAGEGFTAEEVNTKADVTFVPGTGITGSHLTMTAKVPGLSEEDFRRISEDAKTGCPVSGALASIEITLDATLAAS</sequence>
<gene>
    <name evidence="1" type="ORF">FQP90_18125</name>
</gene>
<dbReference type="GO" id="GO:0006979">
    <property type="term" value="P:response to oxidative stress"/>
    <property type="evidence" value="ECO:0007669"/>
    <property type="project" value="InterPro"/>
</dbReference>
<dbReference type="OrthoDB" id="9807532at2"/>
<dbReference type="InterPro" id="IPR015946">
    <property type="entry name" value="KH_dom-like_a/b"/>
</dbReference>
<dbReference type="InterPro" id="IPR052707">
    <property type="entry name" value="OsmC_Ohr_Peroxiredoxin"/>
</dbReference>
<reference evidence="1 2" key="1">
    <citation type="submission" date="2019-07" db="EMBL/GenBank/DDBJ databases">
        <title>Diversity of Bacteria from Kongsfjorden, Arctic.</title>
        <authorList>
            <person name="Yu Y."/>
        </authorList>
    </citation>
    <scope>NUCLEOTIDE SEQUENCE [LARGE SCALE GENOMIC DNA]</scope>
    <source>
        <strain evidence="1 2">SM1928</strain>
    </source>
</reference>
<dbReference type="SUPFAM" id="SSF82784">
    <property type="entry name" value="OsmC-like"/>
    <property type="match status" value="1"/>
</dbReference>